<evidence type="ECO:0000313" key="2">
    <source>
        <dbReference type="EMBL" id="MEC0485644.1"/>
    </source>
</evidence>
<keyword evidence="4" id="KW-1185">Reference proteome</keyword>
<reference evidence="1 3" key="1">
    <citation type="journal article" date="2015" name="Int. J. Syst. Evol. Microbiol.">
        <title>Bacillus glycinifermentans sp. nov., isolated from fermented soybean paste.</title>
        <authorList>
            <person name="Kim S.J."/>
            <person name="Dunlap C.A."/>
            <person name="Kwon S.W."/>
            <person name="Rooney A.P."/>
        </authorList>
    </citation>
    <scope>NUCLEOTIDE SEQUENCE [LARGE SCALE GENOMIC DNA]</scope>
    <source>
        <strain evidence="1 3">GO-13</strain>
    </source>
</reference>
<dbReference type="AlphaFoldDB" id="A0A0J6EZC7"/>
<evidence type="ECO:0000313" key="3">
    <source>
        <dbReference type="Proteomes" id="UP000036168"/>
    </source>
</evidence>
<gene>
    <name evidence="1" type="ORF">AB447_213555</name>
    <name evidence="2" type="ORF">P8828_12445</name>
</gene>
<sequence length="148" mass="16656">MEFTVYLAGEIHSNWREEVKEKAKSLKLPVTFVGPMEHHDRSDNIGEEILGKQTDPVAKDDAASDLNNFRTSVLMNKADIVIALFGEKYKQWNTAMDASYAIAKGKPLIIIRPKSLHHPLKELSNKANITVETVNQAIKSLSYVFESE</sequence>
<dbReference type="OrthoDB" id="979989at2"/>
<dbReference type="PATRIC" id="fig|1664069.3.peg.4201"/>
<dbReference type="Proteomes" id="UP000036168">
    <property type="component" value="Unassembled WGS sequence"/>
</dbReference>
<accession>A0A0J6EZC7</accession>
<proteinExistence type="predicted"/>
<comment type="caution">
    <text evidence="1">The sequence shown here is derived from an EMBL/GenBank/DDBJ whole genome shotgun (WGS) entry which is preliminary data.</text>
</comment>
<reference evidence="1" key="2">
    <citation type="submission" date="2015-10" db="EMBL/GenBank/DDBJ databases">
        <authorList>
            <person name="Gilbert D.G."/>
        </authorList>
    </citation>
    <scope>NUCLEOTIDE SEQUENCE</scope>
    <source>
        <strain evidence="1">GO-13</strain>
    </source>
</reference>
<dbReference type="SUPFAM" id="SSF52309">
    <property type="entry name" value="N-(deoxy)ribosyltransferase-like"/>
    <property type="match status" value="1"/>
</dbReference>
<name>A0A0J6EZC7_9BACI</name>
<dbReference type="Gene3D" id="3.40.50.450">
    <property type="match status" value="1"/>
</dbReference>
<evidence type="ECO:0000313" key="4">
    <source>
        <dbReference type="Proteomes" id="UP001341297"/>
    </source>
</evidence>
<dbReference type="Pfam" id="PF11071">
    <property type="entry name" value="Nuc_deoxyri_tr3"/>
    <property type="match status" value="1"/>
</dbReference>
<dbReference type="NCBIfam" id="TIGR03646">
    <property type="entry name" value="YtoQ_fam"/>
    <property type="match status" value="1"/>
</dbReference>
<evidence type="ECO:0000313" key="1">
    <source>
        <dbReference type="EMBL" id="KRT94677.1"/>
    </source>
</evidence>
<dbReference type="Proteomes" id="UP001341297">
    <property type="component" value="Unassembled WGS sequence"/>
</dbReference>
<organism evidence="1 3">
    <name type="scientific">Bacillus glycinifermentans</name>
    <dbReference type="NCBI Taxonomy" id="1664069"/>
    <lineage>
        <taxon>Bacteria</taxon>
        <taxon>Bacillati</taxon>
        <taxon>Bacillota</taxon>
        <taxon>Bacilli</taxon>
        <taxon>Bacillales</taxon>
        <taxon>Bacillaceae</taxon>
        <taxon>Bacillus</taxon>
    </lineage>
</organism>
<accession>A0A0J6H706</accession>
<protein>
    <submittedName>
        <fullName evidence="2">YtoQ family protein</fullName>
    </submittedName>
</protein>
<reference evidence="2 4" key="3">
    <citation type="submission" date="2023-03" db="EMBL/GenBank/DDBJ databases">
        <title>Agriculturally important microbes genome sequencing.</title>
        <authorList>
            <person name="Dunlap C."/>
        </authorList>
    </citation>
    <scope>NUCLEOTIDE SEQUENCE [LARGE SCALE GENOMIC DNA]</scope>
    <source>
        <strain evidence="2 4">CBP-3203</strain>
    </source>
</reference>
<dbReference type="EMBL" id="JARRTL010000010">
    <property type="protein sequence ID" value="MEC0485644.1"/>
    <property type="molecule type" value="Genomic_DNA"/>
</dbReference>
<dbReference type="RefSeq" id="WP_048355221.1">
    <property type="nucleotide sequence ID" value="NZ_CP023481.1"/>
</dbReference>
<dbReference type="STRING" id="1664069.BGLY_3533"/>
<dbReference type="InterPro" id="IPR019884">
    <property type="entry name" value="YtoQ_family_protein"/>
</dbReference>
<dbReference type="EMBL" id="LECW02000005">
    <property type="protein sequence ID" value="KRT94677.1"/>
    <property type="molecule type" value="Genomic_DNA"/>
</dbReference>